<proteinExistence type="predicted"/>
<name>D2PMM9_KRIFD</name>
<keyword evidence="1" id="KW-1133">Transmembrane helix</keyword>
<dbReference type="KEGG" id="kfl:Kfla_1678"/>
<dbReference type="RefSeq" id="WP_012919329.1">
    <property type="nucleotide sequence ID" value="NC_013729.1"/>
</dbReference>
<feature type="transmembrane region" description="Helical" evidence="1">
    <location>
        <begin position="175"/>
        <end position="196"/>
    </location>
</feature>
<protein>
    <submittedName>
        <fullName evidence="2">Uncharacterized protein</fullName>
    </submittedName>
</protein>
<keyword evidence="3" id="KW-1185">Reference proteome</keyword>
<gene>
    <name evidence="2" type="ordered locus">Kfla_1678</name>
</gene>
<keyword evidence="1" id="KW-0472">Membrane</keyword>
<feature type="transmembrane region" description="Helical" evidence="1">
    <location>
        <begin position="62"/>
        <end position="81"/>
    </location>
</feature>
<feature type="transmembrane region" description="Helical" evidence="1">
    <location>
        <begin position="263"/>
        <end position="281"/>
    </location>
</feature>
<dbReference type="Proteomes" id="UP000007967">
    <property type="component" value="Chromosome"/>
</dbReference>
<feature type="transmembrane region" description="Helical" evidence="1">
    <location>
        <begin position="31"/>
        <end position="50"/>
    </location>
</feature>
<dbReference type="EMBL" id="CP001736">
    <property type="protein sequence ID" value="ADB30773.1"/>
    <property type="molecule type" value="Genomic_DNA"/>
</dbReference>
<dbReference type="eggNOG" id="ENOG50330BK">
    <property type="taxonomic scope" value="Bacteria"/>
</dbReference>
<sequence length="282" mass="30870">MTIDNPVISAPPRTTTKAHPWRHFLRHAVEMFVAMGIGMVVLGPAWTAAFDLVGLRTDRPEPAAFAAATSMTVAMTIWMLYRGHGRRHAAEMGAAMYVPYLLLLVPYWLGAFPAEHVVDGGHLLMLPAMAVAMLARRAEYSQAHHLTGHPTHPLINTLARRWPTWLALAMSMDSWFNPGVPDAWVMLVLPAAYLLIGGVRGRLRDPKMLTLQLAGLALYVVLAATAAGADPETAKWIVAGGWAFHALWDAAHHRANAVVPRGYAEWCIVVDLVVALTIVLFL</sequence>
<evidence type="ECO:0000256" key="1">
    <source>
        <dbReference type="SAM" id="Phobius"/>
    </source>
</evidence>
<reference evidence="3" key="1">
    <citation type="submission" date="2009-09" db="EMBL/GenBank/DDBJ databases">
        <title>The complete genome of Kribbella flavida DSM 17836.</title>
        <authorList>
            <consortium name="US DOE Joint Genome Institute (JGI-PGF)"/>
            <person name="Lucas S."/>
            <person name="Copeland A."/>
            <person name="Lapidus A."/>
            <person name="Glavina del Rio T."/>
            <person name="Dalin E."/>
            <person name="Tice H."/>
            <person name="Bruce D."/>
            <person name="Goodwin L."/>
            <person name="Pitluck S."/>
            <person name="Kyrpides N."/>
            <person name="Mavromatis K."/>
            <person name="Ivanova N."/>
            <person name="Saunders E."/>
            <person name="Brettin T."/>
            <person name="Detter J.C."/>
            <person name="Han C."/>
            <person name="Larimer F."/>
            <person name="Land M."/>
            <person name="Hauser L."/>
            <person name="Markowitz V."/>
            <person name="Cheng J.-F."/>
            <person name="Hugenholtz P."/>
            <person name="Woyke T."/>
            <person name="Wu D."/>
            <person name="Pukall R."/>
            <person name="Klenk H.-P."/>
            <person name="Eisen J.A."/>
        </authorList>
    </citation>
    <scope>NUCLEOTIDE SEQUENCE [LARGE SCALE GENOMIC DNA]</scope>
    <source>
        <strain evidence="3">DSM 17836 / JCM 10339 / NBRC 14399</strain>
    </source>
</reference>
<evidence type="ECO:0000313" key="2">
    <source>
        <dbReference type="EMBL" id="ADB30773.1"/>
    </source>
</evidence>
<dbReference type="OrthoDB" id="582306at2"/>
<dbReference type="STRING" id="479435.Kfla_1678"/>
<evidence type="ECO:0000313" key="3">
    <source>
        <dbReference type="Proteomes" id="UP000007967"/>
    </source>
</evidence>
<accession>D2PMM9</accession>
<feature type="transmembrane region" description="Helical" evidence="1">
    <location>
        <begin position="208"/>
        <end position="227"/>
    </location>
</feature>
<keyword evidence="1" id="KW-0812">Transmembrane</keyword>
<organism evidence="2 3">
    <name type="scientific">Kribbella flavida (strain DSM 17836 / JCM 10339 / NBRC 14399)</name>
    <dbReference type="NCBI Taxonomy" id="479435"/>
    <lineage>
        <taxon>Bacteria</taxon>
        <taxon>Bacillati</taxon>
        <taxon>Actinomycetota</taxon>
        <taxon>Actinomycetes</taxon>
        <taxon>Propionibacteriales</taxon>
        <taxon>Kribbellaceae</taxon>
        <taxon>Kribbella</taxon>
    </lineage>
</organism>
<dbReference type="AlphaFoldDB" id="D2PMM9"/>
<dbReference type="HOGENOM" id="CLU_1101041_0_0_11"/>
<feature type="transmembrane region" description="Helical" evidence="1">
    <location>
        <begin position="93"/>
        <end position="109"/>
    </location>
</feature>
<reference evidence="2 3" key="2">
    <citation type="journal article" date="2010" name="Stand. Genomic Sci.">
        <title>Complete genome sequence of Kribbella flavida type strain (IFO 14399).</title>
        <authorList>
            <person name="Pukall R."/>
            <person name="Lapidus A."/>
            <person name="Glavina Del Rio T."/>
            <person name="Copeland A."/>
            <person name="Tice H."/>
            <person name="Cheng J.-F."/>
            <person name="Lucas S."/>
            <person name="Chen F."/>
            <person name="Nolan M."/>
            <person name="LaButti K."/>
            <person name="Pati A."/>
            <person name="Ivanova N."/>
            <person name="Mavrommatis K."/>
            <person name="Mikhailova N."/>
            <person name="Pitluck S."/>
            <person name="Bruce D."/>
            <person name="Goodwin L."/>
            <person name="Land M."/>
            <person name="Hauser L."/>
            <person name="Chang Y.-J."/>
            <person name="Jeffries C.D."/>
            <person name="Chen A."/>
            <person name="Palaniappan K."/>
            <person name="Chain P."/>
            <person name="Rohde M."/>
            <person name="Goeker M."/>
            <person name="Bristow J."/>
            <person name="Eisen J.A."/>
            <person name="Markowitz V."/>
            <person name="Hugenholtz P."/>
            <person name="Kyrpides N.C."/>
            <person name="Klenk H.-P."/>
            <person name="Brettin T."/>
        </authorList>
    </citation>
    <scope>NUCLEOTIDE SEQUENCE [LARGE SCALE GENOMIC DNA]</scope>
    <source>
        <strain evidence="3">DSM 17836 / JCM 10339 / NBRC 14399</strain>
    </source>
</reference>